<accession>A0A1I4MDZ4</accession>
<gene>
    <name evidence="2" type="ORF">SAMN04487963_1027</name>
</gene>
<organism evidence="2 3">
    <name type="scientific">Marinobacter zhejiangensis</name>
    <dbReference type="NCBI Taxonomy" id="488535"/>
    <lineage>
        <taxon>Bacteria</taxon>
        <taxon>Pseudomonadati</taxon>
        <taxon>Pseudomonadota</taxon>
        <taxon>Gammaproteobacteria</taxon>
        <taxon>Pseudomonadales</taxon>
        <taxon>Marinobacteraceae</taxon>
        <taxon>Marinobacter</taxon>
    </lineage>
</organism>
<reference evidence="3" key="1">
    <citation type="submission" date="2016-10" db="EMBL/GenBank/DDBJ databases">
        <authorList>
            <person name="Varghese N."/>
            <person name="Submissions S."/>
        </authorList>
    </citation>
    <scope>NUCLEOTIDE SEQUENCE [LARGE SCALE GENOMIC DNA]</scope>
    <source>
        <strain evidence="3">CGMCC 1.7061</strain>
    </source>
</reference>
<evidence type="ECO:0000256" key="1">
    <source>
        <dbReference type="SAM" id="MobiDB-lite"/>
    </source>
</evidence>
<protein>
    <submittedName>
        <fullName evidence="2">Uncharacterized protein</fullName>
    </submittedName>
</protein>
<dbReference type="Proteomes" id="UP000198519">
    <property type="component" value="Unassembled WGS sequence"/>
</dbReference>
<dbReference type="RefSeq" id="WP_092020771.1">
    <property type="nucleotide sequence ID" value="NZ_FOUE01000001.1"/>
</dbReference>
<dbReference type="OrthoDB" id="6372095at2"/>
<feature type="region of interest" description="Disordered" evidence="1">
    <location>
        <begin position="25"/>
        <end position="51"/>
    </location>
</feature>
<sequence>MNHPEFTGFPAILLTATLLSACATSPQPATPLPSATEAGTHQTSPEPTRPQPLCAWSQIRGIATLLSTTSALTDPTFATWQFFPGDDIVFHRLPQGANTGDEYKALLRRPMTGPCQPELYLVAPLLDTEY</sequence>
<dbReference type="AlphaFoldDB" id="A0A1I4MDZ4"/>
<proteinExistence type="predicted"/>
<evidence type="ECO:0000313" key="3">
    <source>
        <dbReference type="Proteomes" id="UP000198519"/>
    </source>
</evidence>
<name>A0A1I4MDZ4_9GAMM</name>
<evidence type="ECO:0000313" key="2">
    <source>
        <dbReference type="EMBL" id="SFM01622.1"/>
    </source>
</evidence>
<dbReference type="STRING" id="488535.SAMN04487963_1027"/>
<keyword evidence="3" id="KW-1185">Reference proteome</keyword>
<feature type="compositionally biased region" description="Polar residues" evidence="1">
    <location>
        <begin position="37"/>
        <end position="46"/>
    </location>
</feature>
<dbReference type="EMBL" id="FOUE01000001">
    <property type="protein sequence ID" value="SFM01622.1"/>
    <property type="molecule type" value="Genomic_DNA"/>
</dbReference>